<dbReference type="HOGENOM" id="CLU_403926_0_0_1"/>
<evidence type="ECO:0000313" key="1">
    <source>
        <dbReference type="EMBL" id="EFJ00866.1"/>
    </source>
</evidence>
<protein>
    <submittedName>
        <fullName evidence="1">Uncharacterized protein</fullName>
    </submittedName>
</protein>
<accession>D8PVI2</accession>
<gene>
    <name evidence="1" type="ORF">SCHCODRAFT_232277</name>
</gene>
<dbReference type="GeneID" id="9595471"/>
<dbReference type="InParanoid" id="D8PVI2"/>
<dbReference type="KEGG" id="scm:SCHCO_0232277"/>
<proteinExistence type="predicted"/>
<evidence type="ECO:0000313" key="2">
    <source>
        <dbReference type="Proteomes" id="UP000007431"/>
    </source>
</evidence>
<dbReference type="AlphaFoldDB" id="D8PVI2"/>
<name>D8PVI2_SCHCM</name>
<organism evidence="2">
    <name type="scientific">Schizophyllum commune (strain H4-8 / FGSC 9210)</name>
    <name type="common">Split gill fungus</name>
    <dbReference type="NCBI Taxonomy" id="578458"/>
    <lineage>
        <taxon>Eukaryota</taxon>
        <taxon>Fungi</taxon>
        <taxon>Dikarya</taxon>
        <taxon>Basidiomycota</taxon>
        <taxon>Agaricomycotina</taxon>
        <taxon>Agaricomycetes</taxon>
        <taxon>Agaricomycetidae</taxon>
        <taxon>Agaricales</taxon>
        <taxon>Schizophyllaceae</taxon>
        <taxon>Schizophyllum</taxon>
    </lineage>
</organism>
<dbReference type="RefSeq" id="XP_003035768.1">
    <property type="nucleotide sequence ID" value="XM_003035722.1"/>
</dbReference>
<reference evidence="1 2" key="1">
    <citation type="journal article" date="2010" name="Nat. Biotechnol.">
        <title>Genome sequence of the model mushroom Schizophyllum commune.</title>
        <authorList>
            <person name="Ohm R.A."/>
            <person name="de Jong J.F."/>
            <person name="Lugones L.G."/>
            <person name="Aerts A."/>
            <person name="Kothe E."/>
            <person name="Stajich J.E."/>
            <person name="de Vries R.P."/>
            <person name="Record E."/>
            <person name="Levasseur A."/>
            <person name="Baker S.E."/>
            <person name="Bartholomew K.A."/>
            <person name="Coutinho P.M."/>
            <person name="Erdmann S."/>
            <person name="Fowler T.J."/>
            <person name="Gathman A.C."/>
            <person name="Lombard V."/>
            <person name="Henrissat B."/>
            <person name="Knabe N."/>
            <person name="Kuees U."/>
            <person name="Lilly W.W."/>
            <person name="Lindquist E."/>
            <person name="Lucas S."/>
            <person name="Magnuson J.K."/>
            <person name="Piumi F."/>
            <person name="Raudaskoski M."/>
            <person name="Salamov A."/>
            <person name="Schmutz J."/>
            <person name="Schwarze F.W.M.R."/>
            <person name="vanKuyk P.A."/>
            <person name="Horton J.S."/>
            <person name="Grigoriev I.V."/>
            <person name="Woesten H.A.B."/>
        </authorList>
    </citation>
    <scope>NUCLEOTIDE SEQUENCE [LARGE SCALE GENOMIC DNA]</scope>
    <source>
        <strain evidence="2">H4-8 / FGSC 9210</strain>
    </source>
</reference>
<dbReference type="EMBL" id="GL377303">
    <property type="protein sequence ID" value="EFJ00866.1"/>
    <property type="molecule type" value="Genomic_DNA"/>
</dbReference>
<keyword evidence="2" id="KW-1185">Reference proteome</keyword>
<sequence length="681" mass="74635">MSNGLNLPFDIDSFPPRTINRHQTHSLFSLSHDDRIPRRPLGLAHRVMTVLFFQRHLTLTYLALGHHVDFMTRDHHSHLTTVYVGAELQSRSFTRAQLVFDRRARRSVDPARVRAGRDTTSTTLTSLDRARRAPWRRRGMSLHHVLSPGAPSFVPPHDYKARAQRSRRQLPPFSDVHIDAWACPDASLLPPLCPGSLPIHLDSMRRCGGTSAVALCRRRAFYPVVMPLASCVGADLEATRALSCVGEAAGVVYRRSRCTPSIIATLPVARRMRELPQAAYVMGEGYSGLERGCRCAYVRQIHHPSPPDSREGDLLGKPPEACALSLAFSEFEPLERPFLGEIEPPEARAGFLGEGCDEDQDYDQVSASTAGRPLNRLSGGDEPPEACGDFPTAFDEGVPPEARACPSAKGAKGIGIPPPHAARCGGASTRFKPLFGGREPAERCASAAGFFANPPTAGGMRGLPRQFHWRGRIAGGARGGTSVKEARRVGILPPPHEKIDFFRAFAIEGMKGGRRERRDFILCAPALAVFCETWSTPLSFPYLGYGRGEEVEYSEERFRADLGGSAYVSSQGWYRTASLLCGTASSFRRGTGPSLLRAARAISRGSPLILAVARRGEFRWNNDALDPIVPPRFDLKGEGVDARLRVCGKGLAIAFSPARVRMNVDSTRLHLFILLAKLIDV</sequence>
<dbReference type="Proteomes" id="UP000007431">
    <property type="component" value="Unassembled WGS sequence"/>
</dbReference>
<dbReference type="VEuPathDB" id="FungiDB:SCHCODRAFT_0232277"/>